<evidence type="ECO:0000259" key="4">
    <source>
        <dbReference type="Pfam" id="PF02775"/>
    </source>
</evidence>
<keyword evidence="5" id="KW-0670">Pyruvate</keyword>
<dbReference type="AlphaFoldDB" id="A0A091C7X7"/>
<dbReference type="Gene3D" id="3.40.50.970">
    <property type="match status" value="1"/>
</dbReference>
<feature type="domain" description="Thiamine pyrophosphate enzyme central" evidence="3">
    <location>
        <begin position="68"/>
        <end position="199"/>
    </location>
</feature>
<dbReference type="Pfam" id="PF02775">
    <property type="entry name" value="TPP_enzyme_C"/>
    <property type="match status" value="1"/>
</dbReference>
<reference evidence="5 6" key="1">
    <citation type="submission" date="2014-08" db="EMBL/GenBank/DDBJ databases">
        <title>Genome sequence of Tetragenococcus muriaticus.</title>
        <authorList>
            <person name="Chuea-nongthon C."/>
            <person name="Rodtong S."/>
            <person name="Yongsawatdigul J."/>
            <person name="Steele J.L."/>
            <person name="Liu X.-y."/>
            <person name="Speers J."/>
            <person name="Glasner J.D."/>
            <person name="Neeno-Eckwall E.C."/>
        </authorList>
    </citation>
    <scope>NUCLEOTIDE SEQUENCE [LARGE SCALE GENOMIC DNA]</scope>
    <source>
        <strain evidence="5 6">3MR10-3</strain>
    </source>
</reference>
<dbReference type="PANTHER" id="PTHR42981">
    <property type="entry name" value="PYRUVATE DEHYDROGENASE [UBIQUINONE]"/>
    <property type="match status" value="1"/>
</dbReference>
<dbReference type="SUPFAM" id="SSF52518">
    <property type="entry name" value="Thiamin diphosphate-binding fold (THDP-binding)"/>
    <property type="match status" value="1"/>
</dbReference>
<dbReference type="InterPro" id="IPR011766">
    <property type="entry name" value="TPP_enzyme_TPP-bd"/>
</dbReference>
<organism evidence="5 6">
    <name type="scientific">Tetragenococcus muriaticus 3MR10-3</name>
    <dbReference type="NCBI Taxonomy" id="1302648"/>
    <lineage>
        <taxon>Bacteria</taxon>
        <taxon>Bacillati</taxon>
        <taxon>Bacillota</taxon>
        <taxon>Bacilli</taxon>
        <taxon>Lactobacillales</taxon>
        <taxon>Enterococcaceae</taxon>
        <taxon>Tetragenococcus</taxon>
    </lineage>
</organism>
<dbReference type="PATRIC" id="fig|1302648.3.peg.533"/>
<dbReference type="PROSITE" id="PS00187">
    <property type="entry name" value="TPP_ENZYMES"/>
    <property type="match status" value="1"/>
</dbReference>
<feature type="domain" description="Thiamine pyrophosphate enzyme TPP-binding" evidence="4">
    <location>
        <begin position="259"/>
        <end position="407"/>
    </location>
</feature>
<dbReference type="PANTHER" id="PTHR42981:SF2">
    <property type="entry name" value="PYRUVATE DEHYDROGENASE [UBIQUINONE]"/>
    <property type="match status" value="1"/>
</dbReference>
<comment type="similarity">
    <text evidence="1">Belongs to the TPP enzyme family.</text>
</comment>
<dbReference type="InterPro" id="IPR012000">
    <property type="entry name" value="Thiamin_PyroP_enz_cen_dom"/>
</dbReference>
<keyword evidence="6" id="KW-1185">Reference proteome</keyword>
<name>A0A091C7X7_9ENTE</name>
<dbReference type="InterPro" id="IPR029061">
    <property type="entry name" value="THDP-binding"/>
</dbReference>
<dbReference type="SUPFAM" id="SSF52467">
    <property type="entry name" value="DHS-like NAD/FAD-binding domain"/>
    <property type="match status" value="1"/>
</dbReference>
<dbReference type="InterPro" id="IPR047211">
    <property type="entry name" value="POXB-like"/>
</dbReference>
<dbReference type="InterPro" id="IPR029035">
    <property type="entry name" value="DHS-like_NAD/FAD-binding_dom"/>
</dbReference>
<evidence type="ECO:0000256" key="1">
    <source>
        <dbReference type="ARBA" id="ARBA00007812"/>
    </source>
</evidence>
<dbReference type="EC" id="1.2.3.3" evidence="5"/>
<evidence type="ECO:0000313" key="6">
    <source>
        <dbReference type="Proteomes" id="UP000029381"/>
    </source>
</evidence>
<dbReference type="InterPro" id="IPR047212">
    <property type="entry name" value="TPP_POXB-like"/>
</dbReference>
<dbReference type="EMBL" id="JPVT01000055">
    <property type="protein sequence ID" value="KFN92247.1"/>
    <property type="molecule type" value="Genomic_DNA"/>
</dbReference>
<dbReference type="Pfam" id="PF00205">
    <property type="entry name" value="TPP_enzyme_M"/>
    <property type="match status" value="1"/>
</dbReference>
<protein>
    <submittedName>
        <fullName evidence="5">Pyruvate oxidase</fullName>
        <ecNumber evidence="5">1.2.3.3</ecNumber>
    </submittedName>
</protein>
<keyword evidence="2" id="KW-0786">Thiamine pyrophosphate</keyword>
<dbReference type="GO" id="GO:0030976">
    <property type="term" value="F:thiamine pyrophosphate binding"/>
    <property type="evidence" value="ECO:0007669"/>
    <property type="project" value="InterPro"/>
</dbReference>
<dbReference type="GO" id="GO:0000287">
    <property type="term" value="F:magnesium ion binding"/>
    <property type="evidence" value="ECO:0007669"/>
    <property type="project" value="InterPro"/>
</dbReference>
<dbReference type="CDD" id="cd02014">
    <property type="entry name" value="TPP_POX"/>
    <property type="match status" value="1"/>
</dbReference>
<comment type="caution">
    <text evidence="5">The sequence shown here is derived from an EMBL/GenBank/DDBJ whole genome shotgun (WGS) entry which is preliminary data.</text>
</comment>
<dbReference type="Gene3D" id="3.40.50.1220">
    <property type="entry name" value="TPP-binding domain"/>
    <property type="match status" value="1"/>
</dbReference>
<evidence type="ECO:0000313" key="5">
    <source>
        <dbReference type="EMBL" id="KFN92247.1"/>
    </source>
</evidence>
<evidence type="ECO:0000256" key="2">
    <source>
        <dbReference type="ARBA" id="ARBA00023052"/>
    </source>
</evidence>
<accession>A0A091C7X7</accession>
<dbReference type="Gene3D" id="1.10.10.940">
    <property type="match status" value="1"/>
</dbReference>
<gene>
    <name evidence="5" type="ORF">TMU3MR103_0546</name>
</gene>
<keyword evidence="5" id="KW-0560">Oxidoreductase</keyword>
<evidence type="ECO:0000259" key="3">
    <source>
        <dbReference type="Pfam" id="PF00205"/>
    </source>
</evidence>
<sequence length="464" mass="51796">MYNRRVAYPEQLPKVLDEGIRAAIANKGVAAVEVPVDFGWEQLDTATRYSSAEDYRDFPELGLNETDIDAAVEALSNAKRPVIYAGKGTRGHSEDVIALSRKIKAPVAITGINFDDYNYEFDALLGSAHRVGWKPANEAFEEADAVLFAGSNFPFAEITGKFDHVDKFIQVDIDQQKLGKRHFADVAILGDAATAIRAITDKIDEKEDNGWYQANIDNAANWKAYMQKLENKTSGPLQLYQVFKAINDVSKENAAYSIDVGNTTQTSIRHLHMTPKNLWRTSEVFATMGNGLPGALAAKLGQPNRQVWNLSGDGGFSMAMQDVVTAVKYNLPSIHVIFTNERFGFIRDEQEDTNDNYYGVDITDVDFAAIAKAQGAVGYTVTEISQLEDVFAKAKADEEAGRVVLIDAKITEERPLPVEELKLDPYFFSKNEVDEFKSRYEAEELQPFSHYLEEHGLEVEQHNR</sequence>
<dbReference type="InterPro" id="IPR000399">
    <property type="entry name" value="TPP-bd_CS"/>
</dbReference>
<proteinExistence type="inferred from homology"/>
<dbReference type="Proteomes" id="UP000029381">
    <property type="component" value="Unassembled WGS sequence"/>
</dbReference>
<dbReference type="GO" id="GO:0047112">
    <property type="term" value="F:pyruvate oxidase activity"/>
    <property type="evidence" value="ECO:0007669"/>
    <property type="project" value="UniProtKB-EC"/>
</dbReference>